<dbReference type="SUPFAM" id="SSF57667">
    <property type="entry name" value="beta-beta-alpha zinc fingers"/>
    <property type="match status" value="1"/>
</dbReference>
<feature type="region of interest" description="Disordered" evidence="6">
    <location>
        <begin position="429"/>
        <end position="499"/>
    </location>
</feature>
<feature type="compositionally biased region" description="Polar residues" evidence="6">
    <location>
        <begin position="855"/>
        <end position="903"/>
    </location>
</feature>
<keyword evidence="2" id="KW-0677">Repeat</keyword>
<dbReference type="FunFam" id="3.30.160.60:FF:000446">
    <property type="entry name" value="Zinc finger protein"/>
    <property type="match status" value="1"/>
</dbReference>
<sequence>MRHGISFNATPSIYSSIESQAIDRFFNEYAEIPGHSQPEYGYLWFLPALCCRVDVLPCLREALPAVALASLAKQTRQPRMLLRAHLHYGKALPLVNTTLSNPEDVKNDSTLVTVLLLGLYQLITAEKDWNKMWDSHHSGRELMIKLRGPDLLRTNEGRGLFRFLQTQLSIGYLLKRKRPPPETTAWLSLLPKDSSVTRLLRMITNLGHFRIDVNEFLSLRPEDQEEGRFNELIEAGSSLEDELGMWRYKVVASATGRLLEDRGNYCSWTKYKNRKVIVHMDIFRAITWNHYRCIRIRLLECLLELCQHQKITVESPFGKLQVIWKNAILELADDICASVPYLFGCIDQNGNPQATPTGTALSGYTLLWPLRAAVTVEGISLEHKIYIREQYEYIGNVFGIGQAHVIARLYGLDSLEVAPMKPIFDRSKLPCYPMRTPTPPDPSLSQLTTTQAPPTTSKLDSSSESPPSLYHSPVERQGQESPVDTDTSPATTAAASPLFGSPKKEKPLYFSWHRKLHHYNYTELPDSDLSFLDSGDFDLFSKYTPPSLAMATQSASPIDITTPQRYNSASPRNQTSNLTSALQEAGATVQQQAAININSRTPADGRPSLGGRHDSISNQNPSSYYGSGARPITMKERPRRESSTGSVMGGMSWGGLSMGSWVANEVIMGGSSPHAFHQSSSYQSSSYLPKMEAQFLQGYACCDLKIDSLHDLLQHYEEAHAQTPAPALHSLRRPSSGTNQPPRSNSIVPQSSSTSGNQTGNTQQPQSMGLQGSSRQGQNSQLSRMQTYTAQRLPSDAGFSQTPLSPIQDSDPLDDMDMEMDDAAPPVPVQQQNNTRIPPLNVGVANAIQSHQGLRNATPTTPSANQGFPLQNNPTVSSVNTPTLGTQSAQYTQNKSSPDSSVPGTPAELDFDMAGNYVGGGNFNAQLLQGGNNQDWNSILFGNSGDMANLTIDDPAKRLFSKQGGAMSTQQLQFALAQGQIGGNGELARRIREQQLMAGLGSNIGPFPIEENKPFKCPVIGCEKAYKNQNGLKYHKQHGHQNQQLKENSDGTFSIVDPVTSIPYPGTVGMEKEKPYRCEVCGKRYKNLNGLKYHRQHSANCNPELKLSALGPTNLQGINVNVAGAGLSGMGDAMMM</sequence>
<feature type="domain" description="C2H2-type" evidence="7">
    <location>
        <begin position="1015"/>
        <end position="1045"/>
    </location>
</feature>
<evidence type="ECO:0000256" key="3">
    <source>
        <dbReference type="ARBA" id="ARBA00022771"/>
    </source>
</evidence>
<dbReference type="PANTHER" id="PTHR23057">
    <property type="entry name" value="JUXTAPOSED WITH ANOTHER ZINC FINGER PROTEIN 1"/>
    <property type="match status" value="1"/>
</dbReference>
<keyword evidence="4" id="KW-0862">Zinc</keyword>
<feature type="compositionally biased region" description="Acidic residues" evidence="6">
    <location>
        <begin position="811"/>
        <end position="822"/>
    </location>
</feature>
<feature type="compositionally biased region" description="Polar residues" evidence="6">
    <location>
        <begin position="733"/>
        <end position="748"/>
    </location>
</feature>
<dbReference type="InterPro" id="IPR051580">
    <property type="entry name" value="ZnF-Chromatin_assoc"/>
</dbReference>
<feature type="compositionally biased region" description="Polar residues" evidence="6">
    <location>
        <begin position="768"/>
        <end position="808"/>
    </location>
</feature>
<feature type="compositionally biased region" description="Low complexity" evidence="6">
    <location>
        <begin position="454"/>
        <end position="472"/>
    </location>
</feature>
<evidence type="ECO:0000256" key="1">
    <source>
        <dbReference type="ARBA" id="ARBA00022723"/>
    </source>
</evidence>
<evidence type="ECO:0000256" key="2">
    <source>
        <dbReference type="ARBA" id="ARBA00022737"/>
    </source>
</evidence>
<evidence type="ECO:0000256" key="6">
    <source>
        <dbReference type="SAM" id="MobiDB-lite"/>
    </source>
</evidence>
<reference evidence="8" key="1">
    <citation type="journal article" date="2020" name="Stud. Mycol.">
        <title>101 Dothideomycetes genomes: a test case for predicting lifestyles and emergence of pathogens.</title>
        <authorList>
            <person name="Haridas S."/>
            <person name="Albert R."/>
            <person name="Binder M."/>
            <person name="Bloem J."/>
            <person name="Labutti K."/>
            <person name="Salamov A."/>
            <person name="Andreopoulos B."/>
            <person name="Baker S."/>
            <person name="Barry K."/>
            <person name="Bills G."/>
            <person name="Bluhm B."/>
            <person name="Cannon C."/>
            <person name="Castanera R."/>
            <person name="Culley D."/>
            <person name="Daum C."/>
            <person name="Ezra D."/>
            <person name="Gonzalez J."/>
            <person name="Henrissat B."/>
            <person name="Kuo A."/>
            <person name="Liang C."/>
            <person name="Lipzen A."/>
            <person name="Lutzoni F."/>
            <person name="Magnuson J."/>
            <person name="Mondo S."/>
            <person name="Nolan M."/>
            <person name="Ohm R."/>
            <person name="Pangilinan J."/>
            <person name="Park H.-J."/>
            <person name="Ramirez L."/>
            <person name="Alfaro M."/>
            <person name="Sun H."/>
            <person name="Tritt A."/>
            <person name="Yoshinaga Y."/>
            <person name="Zwiers L.-H."/>
            <person name="Turgeon B."/>
            <person name="Goodwin S."/>
            <person name="Spatafora J."/>
            <person name="Crous P."/>
            <person name="Grigoriev I."/>
        </authorList>
    </citation>
    <scope>NUCLEOTIDE SEQUENCE</scope>
    <source>
        <strain evidence="8">CBS 101060</strain>
    </source>
</reference>
<feature type="compositionally biased region" description="Polar residues" evidence="6">
    <location>
        <begin position="443"/>
        <end position="453"/>
    </location>
</feature>
<dbReference type="PROSITE" id="PS50157">
    <property type="entry name" value="ZINC_FINGER_C2H2_2"/>
    <property type="match status" value="2"/>
</dbReference>
<dbReference type="PROSITE" id="PS00028">
    <property type="entry name" value="ZINC_FINGER_C2H2_1"/>
    <property type="match status" value="1"/>
</dbReference>
<accession>A0A9P4SCD1</accession>
<dbReference type="InterPro" id="IPR036236">
    <property type="entry name" value="Znf_C2H2_sf"/>
</dbReference>
<feature type="region of interest" description="Disordered" evidence="6">
    <location>
        <begin position="723"/>
        <end position="833"/>
    </location>
</feature>
<evidence type="ECO:0000256" key="5">
    <source>
        <dbReference type="PROSITE-ProRule" id="PRU00042"/>
    </source>
</evidence>
<dbReference type="Proteomes" id="UP000799429">
    <property type="component" value="Unassembled WGS sequence"/>
</dbReference>
<keyword evidence="9" id="KW-1185">Reference proteome</keyword>
<evidence type="ECO:0000259" key="7">
    <source>
        <dbReference type="PROSITE" id="PS50157"/>
    </source>
</evidence>
<dbReference type="SMART" id="SM00355">
    <property type="entry name" value="ZnF_C2H2"/>
    <property type="match status" value="2"/>
</dbReference>
<dbReference type="InterPro" id="IPR021858">
    <property type="entry name" value="Fun_TF"/>
</dbReference>
<feature type="compositionally biased region" description="Polar residues" evidence="6">
    <location>
        <begin position="616"/>
        <end position="625"/>
    </location>
</feature>
<evidence type="ECO:0000313" key="8">
    <source>
        <dbReference type="EMBL" id="KAF2839257.1"/>
    </source>
</evidence>
<feature type="compositionally biased region" description="Low complexity" evidence="6">
    <location>
        <begin position="749"/>
        <end position="767"/>
    </location>
</feature>
<dbReference type="GO" id="GO:0005634">
    <property type="term" value="C:nucleus"/>
    <property type="evidence" value="ECO:0007669"/>
    <property type="project" value="TreeGrafter"/>
</dbReference>
<dbReference type="Pfam" id="PF11951">
    <property type="entry name" value="Fungal_trans_2"/>
    <property type="match status" value="1"/>
</dbReference>
<dbReference type="OrthoDB" id="3269380at2759"/>
<feature type="compositionally biased region" description="Basic and acidic residues" evidence="6">
    <location>
        <begin position="633"/>
        <end position="642"/>
    </location>
</feature>
<dbReference type="Gene3D" id="3.30.160.60">
    <property type="entry name" value="Classic Zinc Finger"/>
    <property type="match status" value="2"/>
</dbReference>
<dbReference type="AlphaFoldDB" id="A0A9P4SCD1"/>
<protein>
    <recommendedName>
        <fullName evidence="7">C2H2-type domain-containing protein</fullName>
    </recommendedName>
</protein>
<dbReference type="InterPro" id="IPR013087">
    <property type="entry name" value="Znf_C2H2_type"/>
</dbReference>
<proteinExistence type="predicted"/>
<feature type="compositionally biased region" description="Polar residues" evidence="6">
    <location>
        <begin position="563"/>
        <end position="601"/>
    </location>
</feature>
<feature type="domain" description="C2H2-type" evidence="7">
    <location>
        <begin position="1076"/>
        <end position="1103"/>
    </location>
</feature>
<organism evidence="8 9">
    <name type="scientific">Patellaria atrata CBS 101060</name>
    <dbReference type="NCBI Taxonomy" id="1346257"/>
    <lineage>
        <taxon>Eukaryota</taxon>
        <taxon>Fungi</taxon>
        <taxon>Dikarya</taxon>
        <taxon>Ascomycota</taxon>
        <taxon>Pezizomycotina</taxon>
        <taxon>Dothideomycetes</taxon>
        <taxon>Dothideomycetes incertae sedis</taxon>
        <taxon>Patellariales</taxon>
        <taxon>Patellariaceae</taxon>
        <taxon>Patellaria</taxon>
    </lineage>
</organism>
<dbReference type="PANTHER" id="PTHR23057:SF0">
    <property type="entry name" value="JUXTAPOSED WITH ANOTHER ZINC FINGER PROTEIN 1"/>
    <property type="match status" value="1"/>
</dbReference>
<gene>
    <name evidence="8" type="ORF">M501DRAFT_1016338</name>
</gene>
<dbReference type="EMBL" id="MU006095">
    <property type="protein sequence ID" value="KAF2839257.1"/>
    <property type="molecule type" value="Genomic_DNA"/>
</dbReference>
<evidence type="ECO:0000313" key="9">
    <source>
        <dbReference type="Proteomes" id="UP000799429"/>
    </source>
</evidence>
<feature type="compositionally biased region" description="Low complexity" evidence="6">
    <location>
        <begin position="484"/>
        <end position="497"/>
    </location>
</feature>
<feature type="region of interest" description="Disordered" evidence="6">
    <location>
        <begin position="563"/>
        <end position="648"/>
    </location>
</feature>
<keyword evidence="1" id="KW-0479">Metal-binding</keyword>
<feature type="region of interest" description="Disordered" evidence="6">
    <location>
        <begin position="855"/>
        <end position="907"/>
    </location>
</feature>
<name>A0A9P4SCD1_9PEZI</name>
<evidence type="ECO:0000256" key="4">
    <source>
        <dbReference type="ARBA" id="ARBA00022833"/>
    </source>
</evidence>
<dbReference type="GO" id="GO:0008270">
    <property type="term" value="F:zinc ion binding"/>
    <property type="evidence" value="ECO:0007669"/>
    <property type="project" value="UniProtKB-KW"/>
</dbReference>
<comment type="caution">
    <text evidence="8">The sequence shown here is derived from an EMBL/GenBank/DDBJ whole genome shotgun (WGS) entry which is preliminary data.</text>
</comment>
<keyword evidence="3 5" id="KW-0863">Zinc-finger</keyword>